<evidence type="ECO:0000256" key="12">
    <source>
        <dbReference type="ARBA" id="ARBA00022958"/>
    </source>
</evidence>
<evidence type="ECO:0000256" key="8">
    <source>
        <dbReference type="ARBA" id="ARBA00022679"/>
    </source>
</evidence>
<keyword evidence="11 16" id="KW-0067">ATP-binding</keyword>
<dbReference type="NCBIfam" id="TIGR00671">
    <property type="entry name" value="baf"/>
    <property type="match status" value="1"/>
</dbReference>
<dbReference type="GO" id="GO:0004594">
    <property type="term" value="F:pantothenate kinase activity"/>
    <property type="evidence" value="ECO:0007669"/>
    <property type="project" value="UniProtKB-UniRule"/>
</dbReference>
<gene>
    <name evidence="16" type="primary">coaX</name>
    <name evidence="17" type="ORF">JCM19314_3252</name>
</gene>
<comment type="subcellular location">
    <subcellularLocation>
        <location evidence="3 16">Cytoplasm</location>
    </subcellularLocation>
</comment>
<dbReference type="CDD" id="cd24015">
    <property type="entry name" value="ASKHA_NBD_PanK-III"/>
    <property type="match status" value="1"/>
</dbReference>
<comment type="subunit">
    <text evidence="5 16">Homodimer.</text>
</comment>
<evidence type="ECO:0000256" key="1">
    <source>
        <dbReference type="ARBA" id="ARBA00001206"/>
    </source>
</evidence>
<comment type="similarity">
    <text evidence="14 16">Belongs to the type III pantothenate kinase family.</text>
</comment>
<evidence type="ECO:0000256" key="16">
    <source>
        <dbReference type="HAMAP-Rule" id="MF_01274"/>
    </source>
</evidence>
<dbReference type="GO" id="GO:0015937">
    <property type="term" value="P:coenzyme A biosynthetic process"/>
    <property type="evidence" value="ECO:0007669"/>
    <property type="project" value="UniProtKB-UniRule"/>
</dbReference>
<dbReference type="GO" id="GO:0046872">
    <property type="term" value="F:metal ion binding"/>
    <property type="evidence" value="ECO:0007669"/>
    <property type="project" value="UniProtKB-KW"/>
</dbReference>
<dbReference type="PANTHER" id="PTHR34265:SF1">
    <property type="entry name" value="TYPE III PANTOTHENATE KINASE"/>
    <property type="match status" value="1"/>
</dbReference>
<evidence type="ECO:0000256" key="6">
    <source>
        <dbReference type="ARBA" id="ARBA00012102"/>
    </source>
</evidence>
<feature type="binding site" evidence="16">
    <location>
        <position position="87"/>
    </location>
    <ligand>
        <name>substrate</name>
    </ligand>
</feature>
<evidence type="ECO:0000256" key="9">
    <source>
        <dbReference type="ARBA" id="ARBA00022741"/>
    </source>
</evidence>
<evidence type="ECO:0000256" key="7">
    <source>
        <dbReference type="ARBA" id="ARBA00022490"/>
    </source>
</evidence>
<dbReference type="GO" id="GO:0005524">
    <property type="term" value="F:ATP binding"/>
    <property type="evidence" value="ECO:0007669"/>
    <property type="project" value="UniProtKB-UniRule"/>
</dbReference>
<keyword evidence="12 16" id="KW-0630">Potassium</keyword>
<evidence type="ECO:0000256" key="4">
    <source>
        <dbReference type="ARBA" id="ARBA00005225"/>
    </source>
</evidence>
<dbReference type="GO" id="GO:0005737">
    <property type="term" value="C:cytoplasm"/>
    <property type="evidence" value="ECO:0007669"/>
    <property type="project" value="UniProtKB-SubCell"/>
</dbReference>
<name>A0A090QUS3_NONUL</name>
<dbReference type="HAMAP" id="MF_01274">
    <property type="entry name" value="Pantothen_kinase_3"/>
    <property type="match status" value="1"/>
</dbReference>
<dbReference type="PANTHER" id="PTHR34265">
    <property type="entry name" value="TYPE III PANTOTHENATE KINASE"/>
    <property type="match status" value="1"/>
</dbReference>
<dbReference type="Gene3D" id="3.30.420.40">
    <property type="match status" value="2"/>
</dbReference>
<comment type="catalytic activity">
    <reaction evidence="1 16">
        <text>(R)-pantothenate + ATP = (R)-4'-phosphopantothenate + ADP + H(+)</text>
        <dbReference type="Rhea" id="RHEA:16373"/>
        <dbReference type="ChEBI" id="CHEBI:10986"/>
        <dbReference type="ChEBI" id="CHEBI:15378"/>
        <dbReference type="ChEBI" id="CHEBI:29032"/>
        <dbReference type="ChEBI" id="CHEBI:30616"/>
        <dbReference type="ChEBI" id="CHEBI:456216"/>
        <dbReference type="EC" id="2.7.1.33"/>
    </reaction>
</comment>
<dbReference type="UniPathway" id="UPA00241">
    <property type="reaction ID" value="UER00352"/>
</dbReference>
<comment type="cofactor">
    <cofactor evidence="2">
        <name>K(+)</name>
        <dbReference type="ChEBI" id="CHEBI:29103"/>
    </cofactor>
</comment>
<evidence type="ECO:0000256" key="15">
    <source>
        <dbReference type="ARBA" id="ARBA00040883"/>
    </source>
</evidence>
<dbReference type="EC" id="2.7.1.33" evidence="6 16"/>
<evidence type="ECO:0000256" key="3">
    <source>
        <dbReference type="ARBA" id="ARBA00004496"/>
    </source>
</evidence>
<dbReference type="InterPro" id="IPR004619">
    <property type="entry name" value="Type_III_PanK"/>
</dbReference>
<comment type="pathway">
    <text evidence="4 16">Cofactor biosynthesis; coenzyme A biosynthesis; CoA from (R)-pantothenate: step 1/5.</text>
</comment>
<keyword evidence="13 16" id="KW-0173">Coenzyme A biosynthesis</keyword>
<feature type="binding site" evidence="16">
    <location>
        <position position="120"/>
    </location>
    <ligand>
        <name>ATP</name>
        <dbReference type="ChEBI" id="CHEBI:30616"/>
    </ligand>
</feature>
<evidence type="ECO:0000256" key="2">
    <source>
        <dbReference type="ARBA" id="ARBA00001958"/>
    </source>
</evidence>
<dbReference type="SUPFAM" id="SSF53067">
    <property type="entry name" value="Actin-like ATPase domain"/>
    <property type="match status" value="2"/>
</dbReference>
<keyword evidence="9 16" id="KW-0547">Nucleotide-binding</keyword>
<feature type="binding site" evidence="16">
    <location>
        <begin position="93"/>
        <end position="96"/>
    </location>
    <ligand>
        <name>substrate</name>
    </ligand>
</feature>
<evidence type="ECO:0000256" key="11">
    <source>
        <dbReference type="ARBA" id="ARBA00022840"/>
    </source>
</evidence>
<evidence type="ECO:0000313" key="17">
    <source>
        <dbReference type="EMBL" id="GAK99221.1"/>
    </source>
</evidence>
<feature type="binding site" evidence="16">
    <location>
        <position position="117"/>
    </location>
    <ligand>
        <name>K(+)</name>
        <dbReference type="ChEBI" id="CHEBI:29103"/>
    </ligand>
</feature>
<dbReference type="Proteomes" id="UP000029226">
    <property type="component" value="Unassembled WGS sequence"/>
</dbReference>
<keyword evidence="8 16" id="KW-0808">Transferase</keyword>
<keyword evidence="16" id="KW-0479">Metal-binding</keyword>
<organism evidence="17 18">
    <name type="scientific">Nonlabens ulvanivorans</name>
    <name type="common">Persicivirga ulvanivorans</name>
    <dbReference type="NCBI Taxonomy" id="906888"/>
    <lineage>
        <taxon>Bacteria</taxon>
        <taxon>Pseudomonadati</taxon>
        <taxon>Bacteroidota</taxon>
        <taxon>Flavobacteriia</taxon>
        <taxon>Flavobacteriales</taxon>
        <taxon>Flavobacteriaceae</taxon>
        <taxon>Nonlabens</taxon>
    </lineage>
</organism>
<dbReference type="InterPro" id="IPR043129">
    <property type="entry name" value="ATPase_NBD"/>
</dbReference>
<protein>
    <recommendedName>
        <fullName evidence="15 16">Type III pantothenate kinase</fullName>
        <ecNumber evidence="6 16">2.7.1.33</ecNumber>
    </recommendedName>
    <alternativeName>
        <fullName evidence="16">PanK-III</fullName>
    </alternativeName>
    <alternativeName>
        <fullName evidence="16">Pantothenic acid kinase</fullName>
    </alternativeName>
</protein>
<comment type="function">
    <text evidence="16">Catalyzes the phosphorylation of pantothenate (Pan), the first step in CoA biosynthesis.</text>
</comment>
<evidence type="ECO:0000256" key="13">
    <source>
        <dbReference type="ARBA" id="ARBA00022993"/>
    </source>
</evidence>
<dbReference type="AlphaFoldDB" id="A0A090QUS3"/>
<reference evidence="17 18" key="1">
    <citation type="journal article" date="2014" name="Genome Announc.">
        <title>Draft Genome Sequences of Marine Flavobacterium Nonlabens Strains NR17, NR24, NR27, NR32, NR33, and Ara13.</title>
        <authorList>
            <person name="Nakanishi M."/>
            <person name="Meirelles P."/>
            <person name="Suzuki R."/>
            <person name="Takatani N."/>
            <person name="Mino S."/>
            <person name="Suda W."/>
            <person name="Oshima K."/>
            <person name="Hattori M."/>
            <person name="Ohkuma M."/>
            <person name="Hosokawa M."/>
            <person name="Miyashita K."/>
            <person name="Thompson F.L."/>
            <person name="Niwa A."/>
            <person name="Sawabe T."/>
            <person name="Sawabe T."/>
        </authorList>
    </citation>
    <scope>NUCLEOTIDE SEQUENCE [LARGE SCALE GENOMIC DNA]</scope>
    <source>
        <strain evidence="18">JCM19314</strain>
    </source>
</reference>
<keyword evidence="7 16" id="KW-0963">Cytoplasm</keyword>
<comment type="caution">
    <text evidence="17">The sequence shown here is derived from an EMBL/GenBank/DDBJ whole genome shotgun (WGS) entry which is preliminary data.</text>
</comment>
<sequence length="243" mass="27337">MILVIDIGNTSIKIAATDNYKIISYKRTTEIDFINDCKSVITQFPQIKNAALCQVGRINLDTIKQLEKLVSVFKIENHIKLPFTNLYQSTTLGNDRIALVSGAISRIEKEESCLIIDAGTCVTYDYIDKKLNYHGGAISPGLRLRYESLHNFTANLPLLTAQTIDNFIGNSTTTSIHSGVINGLTQEIKGCIRQYEQKNKDIKVFMTGGDAQLLSTQLKSRFFATPFLMLEGIYYLYQFNKDL</sequence>
<feature type="binding site" evidence="16">
    <location>
        <position position="172"/>
    </location>
    <ligand>
        <name>substrate</name>
    </ligand>
</feature>
<comment type="cofactor">
    <cofactor evidence="16">
        <name>NH4(+)</name>
        <dbReference type="ChEBI" id="CHEBI:28938"/>
    </cofactor>
    <cofactor evidence="16">
        <name>K(+)</name>
        <dbReference type="ChEBI" id="CHEBI:29103"/>
    </cofactor>
    <text evidence="16">A monovalent cation. Ammonium or potassium.</text>
</comment>
<evidence type="ECO:0000256" key="10">
    <source>
        <dbReference type="ARBA" id="ARBA00022777"/>
    </source>
</evidence>
<dbReference type="Pfam" id="PF03309">
    <property type="entry name" value="Pan_kinase"/>
    <property type="match status" value="1"/>
</dbReference>
<accession>A0A090QUS3</accession>
<feature type="binding site" evidence="16">
    <location>
        <begin position="6"/>
        <end position="13"/>
    </location>
    <ligand>
        <name>ATP</name>
        <dbReference type="ChEBI" id="CHEBI:30616"/>
    </ligand>
</feature>
<feature type="active site" description="Proton acceptor" evidence="16">
    <location>
        <position position="95"/>
    </location>
</feature>
<keyword evidence="10 16" id="KW-0418">Kinase</keyword>
<evidence type="ECO:0000256" key="14">
    <source>
        <dbReference type="ARBA" id="ARBA00038036"/>
    </source>
</evidence>
<evidence type="ECO:0000256" key="5">
    <source>
        <dbReference type="ARBA" id="ARBA00011738"/>
    </source>
</evidence>
<dbReference type="EMBL" id="BBMM01000001">
    <property type="protein sequence ID" value="GAK99221.1"/>
    <property type="molecule type" value="Genomic_DNA"/>
</dbReference>
<proteinExistence type="inferred from homology"/>
<evidence type="ECO:0000313" key="18">
    <source>
        <dbReference type="Proteomes" id="UP000029226"/>
    </source>
</evidence>